<dbReference type="RefSeq" id="WP_204082268.1">
    <property type="nucleotide sequence ID" value="NZ_CP029619.1"/>
</dbReference>
<dbReference type="Proteomes" id="UP000245872">
    <property type="component" value="Chromosome"/>
</dbReference>
<dbReference type="AlphaFoldDB" id="A0A2Z3L6X3"/>
<evidence type="ECO:0000313" key="2">
    <source>
        <dbReference type="Proteomes" id="UP000245872"/>
    </source>
</evidence>
<name>A0A2Z3L6X3_9BACT</name>
<dbReference type="EMBL" id="CP029619">
    <property type="protein sequence ID" value="AWN81403.1"/>
    <property type="molecule type" value="Genomic_DNA"/>
</dbReference>
<sequence length="96" mass="11079">MGYVCHFDPIWHMKFCGSFTNKNLLTVYNTYHWNLYNRYEFTYFNFLVGGQGNYKFDHQLSISAFLASISLLASAAADVPVYVSPIRNSLLELHAN</sequence>
<accession>A0A2Z3L6X3</accession>
<organism evidence="1 2">
    <name type="scientific">Candidatus Cardinium hertigii</name>
    <dbReference type="NCBI Taxonomy" id="247481"/>
    <lineage>
        <taxon>Bacteria</taxon>
        <taxon>Pseudomonadati</taxon>
        <taxon>Bacteroidota</taxon>
        <taxon>Cytophagia</taxon>
        <taxon>Cytophagales</taxon>
        <taxon>Amoebophilaceae</taxon>
        <taxon>Candidatus Cardinium</taxon>
    </lineage>
</organism>
<dbReference type="KEGG" id="cher:DK880_00065"/>
<protein>
    <submittedName>
        <fullName evidence="1">Uncharacterized protein</fullName>
    </submittedName>
</protein>
<evidence type="ECO:0000313" key="1">
    <source>
        <dbReference type="EMBL" id="AWN81403.1"/>
    </source>
</evidence>
<reference evidence="1 2" key="1">
    <citation type="submission" date="2018-05" db="EMBL/GenBank/DDBJ databases">
        <title>Candidatus Cardinium hertigii Genome Assembly.</title>
        <authorList>
            <person name="Showmaker K.C."/>
            <person name="Walden K.O."/>
            <person name="Fields C.J."/>
            <person name="Lambert K.N."/>
            <person name="Hudson M.E."/>
        </authorList>
    </citation>
    <scope>NUCLEOTIDE SEQUENCE [LARGE SCALE GENOMIC DNA]</scope>
    <source>
        <strain evidence="2">cHgTN10</strain>
    </source>
</reference>
<proteinExistence type="predicted"/>
<gene>
    <name evidence="1" type="ORF">DK880_00065</name>
</gene>
<keyword evidence="2" id="KW-1185">Reference proteome</keyword>